<dbReference type="EMBL" id="ML978971">
    <property type="protein sequence ID" value="KAF1927665.1"/>
    <property type="molecule type" value="Genomic_DNA"/>
</dbReference>
<name>A0A6A5RH72_9PLEO</name>
<keyword evidence="3" id="KW-1185">Reference proteome</keyword>
<dbReference type="GeneID" id="54345440"/>
<proteinExistence type="predicted"/>
<feature type="transmembrane region" description="Helical" evidence="1">
    <location>
        <begin position="6"/>
        <end position="27"/>
    </location>
</feature>
<evidence type="ECO:0000313" key="3">
    <source>
        <dbReference type="Proteomes" id="UP000800082"/>
    </source>
</evidence>
<dbReference type="RefSeq" id="XP_033447917.1">
    <property type="nucleotide sequence ID" value="XM_033587793.1"/>
</dbReference>
<dbReference type="AlphaFoldDB" id="A0A6A5RH72"/>
<keyword evidence="1" id="KW-1133">Transmembrane helix</keyword>
<keyword evidence="1" id="KW-0472">Membrane</keyword>
<gene>
    <name evidence="2" type="ORF">M421DRAFT_172384</name>
</gene>
<evidence type="ECO:0000256" key="1">
    <source>
        <dbReference type="SAM" id="Phobius"/>
    </source>
</evidence>
<reference evidence="2" key="1">
    <citation type="journal article" date="2020" name="Stud. Mycol.">
        <title>101 Dothideomycetes genomes: a test case for predicting lifestyles and emergence of pathogens.</title>
        <authorList>
            <person name="Haridas S."/>
            <person name="Albert R."/>
            <person name="Binder M."/>
            <person name="Bloem J."/>
            <person name="Labutti K."/>
            <person name="Salamov A."/>
            <person name="Andreopoulos B."/>
            <person name="Baker S."/>
            <person name="Barry K."/>
            <person name="Bills G."/>
            <person name="Bluhm B."/>
            <person name="Cannon C."/>
            <person name="Castanera R."/>
            <person name="Culley D."/>
            <person name="Daum C."/>
            <person name="Ezra D."/>
            <person name="Gonzalez J."/>
            <person name="Henrissat B."/>
            <person name="Kuo A."/>
            <person name="Liang C."/>
            <person name="Lipzen A."/>
            <person name="Lutzoni F."/>
            <person name="Magnuson J."/>
            <person name="Mondo S."/>
            <person name="Nolan M."/>
            <person name="Ohm R."/>
            <person name="Pangilinan J."/>
            <person name="Park H.-J."/>
            <person name="Ramirez L."/>
            <person name="Alfaro M."/>
            <person name="Sun H."/>
            <person name="Tritt A."/>
            <person name="Yoshinaga Y."/>
            <person name="Zwiers L.-H."/>
            <person name="Turgeon B."/>
            <person name="Goodwin S."/>
            <person name="Spatafora J."/>
            <person name="Crous P."/>
            <person name="Grigoriev I."/>
        </authorList>
    </citation>
    <scope>NUCLEOTIDE SEQUENCE</scope>
    <source>
        <strain evidence="2">CBS 183.55</strain>
    </source>
</reference>
<protein>
    <submittedName>
        <fullName evidence="2">Uncharacterized protein</fullName>
    </submittedName>
</protein>
<keyword evidence="1" id="KW-0812">Transmembrane</keyword>
<accession>A0A6A5RH72</accession>
<evidence type="ECO:0000313" key="2">
    <source>
        <dbReference type="EMBL" id="KAF1927665.1"/>
    </source>
</evidence>
<sequence length="62" mass="7040">MVQVVYHPVGVIYFLILVTLSQLVALLKSSQSSYQGRPHWNQRHLRSHTQLLIPLGLLSCLS</sequence>
<dbReference type="Proteomes" id="UP000800082">
    <property type="component" value="Unassembled WGS sequence"/>
</dbReference>
<organism evidence="2 3">
    <name type="scientific">Didymella exigua CBS 183.55</name>
    <dbReference type="NCBI Taxonomy" id="1150837"/>
    <lineage>
        <taxon>Eukaryota</taxon>
        <taxon>Fungi</taxon>
        <taxon>Dikarya</taxon>
        <taxon>Ascomycota</taxon>
        <taxon>Pezizomycotina</taxon>
        <taxon>Dothideomycetes</taxon>
        <taxon>Pleosporomycetidae</taxon>
        <taxon>Pleosporales</taxon>
        <taxon>Pleosporineae</taxon>
        <taxon>Didymellaceae</taxon>
        <taxon>Didymella</taxon>
    </lineage>
</organism>